<keyword evidence="4" id="KW-0716">Sensory transduction</keyword>
<dbReference type="GO" id="GO:0005044">
    <property type="term" value="F:scavenger receptor activity"/>
    <property type="evidence" value="ECO:0007669"/>
    <property type="project" value="TreeGrafter"/>
</dbReference>
<comment type="similarity">
    <text evidence="2">Belongs to the CD36 family.</text>
</comment>
<dbReference type="GO" id="GO:0007608">
    <property type="term" value="P:sensory perception of smell"/>
    <property type="evidence" value="ECO:0007669"/>
    <property type="project" value="UniProtKB-KW"/>
</dbReference>
<feature type="transmembrane region" description="Helical" evidence="13">
    <location>
        <begin position="6"/>
        <end position="28"/>
    </location>
</feature>
<evidence type="ECO:0000256" key="7">
    <source>
        <dbReference type="ARBA" id="ARBA00022989"/>
    </source>
</evidence>
<dbReference type="AlphaFoldDB" id="A0AAW1I8S5"/>
<keyword evidence="8 13" id="KW-0472">Membrane</keyword>
<evidence type="ECO:0000256" key="2">
    <source>
        <dbReference type="ARBA" id="ARBA00010532"/>
    </source>
</evidence>
<keyword evidence="6" id="KW-0552">Olfaction</keyword>
<protein>
    <recommendedName>
        <fullName evidence="12">Sensory neuron membrane protein 2</fullName>
    </recommendedName>
</protein>
<evidence type="ECO:0000256" key="10">
    <source>
        <dbReference type="ARBA" id="ARBA00023170"/>
    </source>
</evidence>
<proteinExistence type="inferred from homology"/>
<sequence>MGPLQLTLGLTFVTVSVTCIVIGCYIIYSQNASKHIMQEVAKETRLENGTEQYDRWKKQSVGLKFKVYLFNVTNPDEIVENGATPIVREIGPFVYEKHFFKKEIINKGSDILQYNQYLKMKFRKDLSLQSDGLIITFFNMLLHGVSDEKGVNFPTENETTAYNNLQSDDIFSSLPIKDLEDTFCNPYRLLKEGDPTIDDKLTEFQISIAMFIYCNQIKDLVLIDPTMRVDSNRRSMFDDYWNGQFQISAGLEDISSLGEIRSWNGRSYIESWAGGKKSKCNILHGTDSTIYAPGGVIKRKAIFTFNTEICRTIKYSIQAEVEFKGIPGLKAVMGPENMANDGENSCYCIKKTPDILGRRNCFPKGFCDMGNCLEAPIVLSLPHMLWADKRYSSTIKGLAPKEDKHMSFILVDPITGTLLQSRKRMQYNIPLRPVDAVTATKNFQPAMLPVLWVEEDFDLPNSMIPEVRSHYIDKVHNLYIIGYVLIGSGIIGTAAISVYLLFPRF</sequence>
<dbReference type="GO" id="GO:0005737">
    <property type="term" value="C:cytoplasm"/>
    <property type="evidence" value="ECO:0007669"/>
    <property type="project" value="TreeGrafter"/>
</dbReference>
<dbReference type="PRINTS" id="PR01609">
    <property type="entry name" value="CD36FAMILY"/>
</dbReference>
<dbReference type="EMBL" id="JASPKY010000785">
    <property type="protein sequence ID" value="KAK9685321.1"/>
    <property type="molecule type" value="Genomic_DNA"/>
</dbReference>
<evidence type="ECO:0000256" key="3">
    <source>
        <dbReference type="ARBA" id="ARBA00022475"/>
    </source>
</evidence>
<dbReference type="PANTHER" id="PTHR11923:SF109">
    <property type="entry name" value="SENSORY NEURON MEMBRANE PROTEIN 2"/>
    <property type="match status" value="1"/>
</dbReference>
<evidence type="ECO:0000256" key="4">
    <source>
        <dbReference type="ARBA" id="ARBA00022606"/>
    </source>
</evidence>
<evidence type="ECO:0000256" key="1">
    <source>
        <dbReference type="ARBA" id="ARBA00004236"/>
    </source>
</evidence>
<feature type="transmembrane region" description="Helical" evidence="13">
    <location>
        <begin position="478"/>
        <end position="502"/>
    </location>
</feature>
<keyword evidence="9" id="KW-1015">Disulfide bond</keyword>
<reference evidence="14 15" key="1">
    <citation type="journal article" date="2024" name="BMC Genomics">
        <title>De novo assembly and annotation of Popillia japonica's genome with initial clues to its potential as an invasive pest.</title>
        <authorList>
            <person name="Cucini C."/>
            <person name="Boschi S."/>
            <person name="Funari R."/>
            <person name="Cardaioli E."/>
            <person name="Iannotti N."/>
            <person name="Marturano G."/>
            <person name="Paoli F."/>
            <person name="Bruttini M."/>
            <person name="Carapelli A."/>
            <person name="Frati F."/>
            <person name="Nardi F."/>
        </authorList>
    </citation>
    <scope>NUCLEOTIDE SEQUENCE [LARGE SCALE GENOMIC DNA]</scope>
    <source>
        <strain evidence="14">DMR45628</strain>
    </source>
</reference>
<keyword evidence="15" id="KW-1185">Reference proteome</keyword>
<gene>
    <name evidence="14" type="ORF">QE152_g38132</name>
</gene>
<evidence type="ECO:0000256" key="6">
    <source>
        <dbReference type="ARBA" id="ARBA00022725"/>
    </source>
</evidence>
<dbReference type="PANTHER" id="PTHR11923">
    <property type="entry name" value="SCAVENGER RECEPTOR CLASS B TYPE-1 SR-B1"/>
    <property type="match status" value="1"/>
</dbReference>
<keyword evidence="7 13" id="KW-1133">Transmembrane helix</keyword>
<dbReference type="InterPro" id="IPR002159">
    <property type="entry name" value="CD36_fam"/>
</dbReference>
<keyword evidence="10" id="KW-0675">Receptor</keyword>
<evidence type="ECO:0000256" key="11">
    <source>
        <dbReference type="ARBA" id="ARBA00023180"/>
    </source>
</evidence>
<dbReference type="Proteomes" id="UP001458880">
    <property type="component" value="Unassembled WGS sequence"/>
</dbReference>
<name>A0AAW1I8S5_POPJA</name>
<keyword evidence="3" id="KW-1003">Cell membrane</keyword>
<evidence type="ECO:0000256" key="13">
    <source>
        <dbReference type="SAM" id="Phobius"/>
    </source>
</evidence>
<evidence type="ECO:0000256" key="9">
    <source>
        <dbReference type="ARBA" id="ARBA00023157"/>
    </source>
</evidence>
<evidence type="ECO:0000313" key="14">
    <source>
        <dbReference type="EMBL" id="KAK9685321.1"/>
    </source>
</evidence>
<evidence type="ECO:0000256" key="5">
    <source>
        <dbReference type="ARBA" id="ARBA00022692"/>
    </source>
</evidence>
<keyword evidence="5 13" id="KW-0812">Transmembrane</keyword>
<evidence type="ECO:0000256" key="8">
    <source>
        <dbReference type="ARBA" id="ARBA00023136"/>
    </source>
</evidence>
<organism evidence="14 15">
    <name type="scientific">Popillia japonica</name>
    <name type="common">Japanese beetle</name>
    <dbReference type="NCBI Taxonomy" id="7064"/>
    <lineage>
        <taxon>Eukaryota</taxon>
        <taxon>Metazoa</taxon>
        <taxon>Ecdysozoa</taxon>
        <taxon>Arthropoda</taxon>
        <taxon>Hexapoda</taxon>
        <taxon>Insecta</taxon>
        <taxon>Pterygota</taxon>
        <taxon>Neoptera</taxon>
        <taxon>Endopterygota</taxon>
        <taxon>Coleoptera</taxon>
        <taxon>Polyphaga</taxon>
        <taxon>Scarabaeiformia</taxon>
        <taxon>Scarabaeidae</taxon>
        <taxon>Rutelinae</taxon>
        <taxon>Popillia</taxon>
    </lineage>
</organism>
<accession>A0AAW1I8S5</accession>
<evidence type="ECO:0000256" key="12">
    <source>
        <dbReference type="ARBA" id="ARBA00040645"/>
    </source>
</evidence>
<dbReference type="GO" id="GO:0005886">
    <property type="term" value="C:plasma membrane"/>
    <property type="evidence" value="ECO:0007669"/>
    <property type="project" value="UniProtKB-SubCell"/>
</dbReference>
<comment type="caution">
    <text evidence="14">The sequence shown here is derived from an EMBL/GenBank/DDBJ whole genome shotgun (WGS) entry which is preliminary data.</text>
</comment>
<dbReference type="Pfam" id="PF01130">
    <property type="entry name" value="CD36"/>
    <property type="match status" value="1"/>
</dbReference>
<evidence type="ECO:0000313" key="15">
    <source>
        <dbReference type="Proteomes" id="UP001458880"/>
    </source>
</evidence>
<keyword evidence="11" id="KW-0325">Glycoprotein</keyword>
<comment type="subcellular location">
    <subcellularLocation>
        <location evidence="1">Cell membrane</location>
    </subcellularLocation>
</comment>